<proteinExistence type="predicted"/>
<dbReference type="AlphaFoldDB" id="A0A1I0JZV4"/>
<sequence>MRKRKDYRVIQCVVYNALRVGRENALSREELSRITGYRDRLVREAIEALRHDKVIISLGIQGGYYIPDSTPQGRREVAAWLARQDRRMQSIRAATRGARRFVVGRKSKDVPGQLSMFGVEL</sequence>
<reference evidence="2" key="1">
    <citation type="submission" date="2016-10" db="EMBL/GenBank/DDBJ databases">
        <authorList>
            <person name="Varghese N."/>
            <person name="Submissions S."/>
        </authorList>
    </citation>
    <scope>NUCLEOTIDE SEQUENCE [LARGE SCALE GENOMIC DNA]</scope>
    <source>
        <strain evidence="2">NLAE-zl-G277</strain>
    </source>
</reference>
<gene>
    <name evidence="1" type="ORF">SAMN05216313_13851</name>
</gene>
<dbReference type="RefSeq" id="WP_092370362.1">
    <property type="nucleotide sequence ID" value="NZ_FOIM01000038.1"/>
</dbReference>
<accession>A0A1I0JZV4</accession>
<protein>
    <submittedName>
        <fullName evidence="1">Uncharacterized protein</fullName>
    </submittedName>
</protein>
<organism evidence="1 2">
    <name type="scientific">Enterocloster lavalensis</name>
    <dbReference type="NCBI Taxonomy" id="460384"/>
    <lineage>
        <taxon>Bacteria</taxon>
        <taxon>Bacillati</taxon>
        <taxon>Bacillota</taxon>
        <taxon>Clostridia</taxon>
        <taxon>Lachnospirales</taxon>
        <taxon>Lachnospiraceae</taxon>
        <taxon>Enterocloster</taxon>
    </lineage>
</organism>
<dbReference type="Proteomes" id="UP000198508">
    <property type="component" value="Unassembled WGS sequence"/>
</dbReference>
<evidence type="ECO:0000313" key="2">
    <source>
        <dbReference type="Proteomes" id="UP000198508"/>
    </source>
</evidence>
<dbReference type="STRING" id="460384.SAMN05216313_13851"/>
<dbReference type="GeneID" id="93281551"/>
<keyword evidence="2" id="KW-1185">Reference proteome</keyword>
<name>A0A1I0JZV4_9FIRM</name>
<dbReference type="EMBL" id="FOIM01000038">
    <property type="protein sequence ID" value="SEU15853.1"/>
    <property type="molecule type" value="Genomic_DNA"/>
</dbReference>
<evidence type="ECO:0000313" key="1">
    <source>
        <dbReference type="EMBL" id="SEU15853.1"/>
    </source>
</evidence>